<evidence type="ECO:0000256" key="3">
    <source>
        <dbReference type="ARBA" id="ARBA00022750"/>
    </source>
</evidence>
<dbReference type="SUPFAM" id="SSF53163">
    <property type="entry name" value="HybD-like"/>
    <property type="match status" value="1"/>
</dbReference>
<dbReference type="GO" id="GO:0016485">
    <property type="term" value="P:protein processing"/>
    <property type="evidence" value="ECO:0007669"/>
    <property type="project" value="TreeGrafter"/>
</dbReference>
<gene>
    <name evidence="5" type="ordered locus">Metig_0334</name>
</gene>
<dbReference type="PRINTS" id="PR00446">
    <property type="entry name" value="HYDRGNUPTAKE"/>
</dbReference>
<evidence type="ECO:0000313" key="6">
    <source>
        <dbReference type="Proteomes" id="UP000009227"/>
    </source>
</evidence>
<keyword evidence="6" id="KW-1185">Reference proteome</keyword>
<evidence type="ECO:0000256" key="2">
    <source>
        <dbReference type="ARBA" id="ARBA00022670"/>
    </source>
</evidence>
<dbReference type="AlphaFoldDB" id="F6BAS6"/>
<organism evidence="6">
    <name type="scientific">Methanotorris igneus (strain DSM 5666 / JCM 11834 / Kol 5)</name>
    <dbReference type="NCBI Taxonomy" id="880724"/>
    <lineage>
        <taxon>Archaea</taxon>
        <taxon>Methanobacteriati</taxon>
        <taxon>Methanobacteriota</taxon>
        <taxon>Methanomada group</taxon>
        <taxon>Methanococci</taxon>
        <taxon>Methanococcales</taxon>
        <taxon>Methanocaldococcaceae</taxon>
        <taxon>Methanotorris</taxon>
    </lineage>
</organism>
<dbReference type="STRING" id="880724.Metig_0334"/>
<dbReference type="RefSeq" id="WP_013798499.1">
    <property type="nucleotide sequence ID" value="NC_015562.1"/>
</dbReference>
<name>F6BAS6_METIK</name>
<dbReference type="EMBL" id="CP002737">
    <property type="protein sequence ID" value="AEF95890.1"/>
    <property type="molecule type" value="Genomic_DNA"/>
</dbReference>
<comment type="similarity">
    <text evidence="1">Belongs to the peptidase A31 family.</text>
</comment>
<dbReference type="NCBIfam" id="TIGR00072">
    <property type="entry name" value="hydrog_prot"/>
    <property type="match status" value="1"/>
</dbReference>
<dbReference type="FunFam" id="3.40.50.1450:FF:000005">
    <property type="entry name" value="Hydrogenase maturation protease HycI"/>
    <property type="match status" value="1"/>
</dbReference>
<accession>F6BAS6</accession>
<keyword evidence="2" id="KW-0645">Protease</keyword>
<dbReference type="HOGENOM" id="CLU_099037_0_2_2"/>
<protein>
    <submittedName>
        <fullName evidence="5">Coenzyme F420-reducing hydrogenase delta subunit</fullName>
    </submittedName>
</protein>
<evidence type="ECO:0000256" key="1">
    <source>
        <dbReference type="ARBA" id="ARBA00006814"/>
    </source>
</evidence>
<dbReference type="InterPro" id="IPR023430">
    <property type="entry name" value="Pept_HybD-like_dom_sf"/>
</dbReference>
<dbReference type="GO" id="GO:0008047">
    <property type="term" value="F:enzyme activator activity"/>
    <property type="evidence" value="ECO:0007669"/>
    <property type="project" value="InterPro"/>
</dbReference>
<dbReference type="PANTHER" id="PTHR30302">
    <property type="entry name" value="HYDROGENASE 1 MATURATION PROTEASE"/>
    <property type="match status" value="1"/>
</dbReference>
<keyword evidence="4" id="KW-0378">Hydrolase</keyword>
<sequence length="162" mass="17910">MLPKSLQKEILVFGCGNLLFADDGFGYEVISRLEKMDLPENVEIIDAGTGAPYYLMSIMDEEAKVKKIIIVDVIDFGLEPGTLKKVDVDELPKINKYTFDAHGTPLAPYLIDASKKGIEVVIIGCQAKEISMPEIKIGLSEEVKNAVDKAVEMVLEEIYKSN</sequence>
<evidence type="ECO:0000313" key="5">
    <source>
        <dbReference type="EMBL" id="AEF95890.1"/>
    </source>
</evidence>
<evidence type="ECO:0000256" key="4">
    <source>
        <dbReference type="ARBA" id="ARBA00022801"/>
    </source>
</evidence>
<dbReference type="Proteomes" id="UP000009227">
    <property type="component" value="Chromosome"/>
</dbReference>
<dbReference type="KEGG" id="mig:Metig_0334"/>
<dbReference type="NCBIfam" id="TIGR00130">
    <property type="entry name" value="frhD"/>
    <property type="match status" value="1"/>
</dbReference>
<dbReference type="PANTHER" id="PTHR30302:SF1">
    <property type="entry name" value="HYDROGENASE 2 MATURATION PROTEASE"/>
    <property type="match status" value="1"/>
</dbReference>
<dbReference type="GO" id="GO:0004190">
    <property type="term" value="F:aspartic-type endopeptidase activity"/>
    <property type="evidence" value="ECO:0007669"/>
    <property type="project" value="UniProtKB-KW"/>
</dbReference>
<dbReference type="Pfam" id="PF01750">
    <property type="entry name" value="HycI"/>
    <property type="match status" value="1"/>
</dbReference>
<dbReference type="InterPro" id="IPR004411">
    <property type="entry name" value="Pept_A31_F420-red_hyd_d"/>
</dbReference>
<dbReference type="OrthoDB" id="85598at2157"/>
<proteinExistence type="inferred from homology"/>
<dbReference type="GeneID" id="10643171"/>
<dbReference type="InterPro" id="IPR000671">
    <property type="entry name" value="Peptidase_A31"/>
</dbReference>
<reference evidence="5 6" key="1">
    <citation type="submission" date="2011-05" db="EMBL/GenBank/DDBJ databases">
        <title>Complete sequence of Methanotorris igneus Kol 5.</title>
        <authorList>
            <consortium name="US DOE Joint Genome Institute"/>
            <person name="Lucas S."/>
            <person name="Han J."/>
            <person name="Lapidus A."/>
            <person name="Cheng J.-F."/>
            <person name="Goodwin L."/>
            <person name="Pitluck S."/>
            <person name="Peters L."/>
            <person name="Mikhailova N."/>
            <person name="Chertkov O."/>
            <person name="Han C."/>
            <person name="Tapia R."/>
            <person name="Land M."/>
            <person name="Hauser L."/>
            <person name="Kyrpides N."/>
            <person name="Ivanova N."/>
            <person name="Pagani I."/>
            <person name="Sieprawska-Lupa M."/>
            <person name="Whitman W."/>
            <person name="Woyke T."/>
        </authorList>
    </citation>
    <scope>NUCLEOTIDE SEQUENCE [LARGE SCALE GENOMIC DNA]</scope>
    <source>
        <strain evidence="6">DSM 5666 / JCM 11834 / Kol 5</strain>
    </source>
</reference>
<keyword evidence="3" id="KW-0064">Aspartyl protease</keyword>
<dbReference type="Gene3D" id="3.40.50.1450">
    <property type="entry name" value="HybD-like"/>
    <property type="match status" value="1"/>
</dbReference>
<dbReference type="CDD" id="cd06064">
    <property type="entry name" value="H2MP_F420-Reduc"/>
    <property type="match status" value="1"/>
</dbReference>